<evidence type="ECO:0000313" key="1">
    <source>
        <dbReference type="EMBL" id="MCD5313473.1"/>
    </source>
</evidence>
<sequence length="137" mass="14889">DTASYFDALTAFRTGDPSPIVQRFTEASFAAVGNGRTLHRDITNAYEQWTRRVTARSDAAVWKVLPHIVSQPVVTVRFIQEAVGVSSTAALNAVNHLVKVGVLTPASAAQRDRLWVANEIISALDDFAARAGRRQLG</sequence>
<comment type="caution">
    <text evidence="1">The sequence shown here is derived from an EMBL/GenBank/DDBJ whole genome shotgun (WGS) entry which is preliminary data.</text>
</comment>
<gene>
    <name evidence="1" type="ORF">LR394_21425</name>
</gene>
<reference evidence="1" key="1">
    <citation type="submission" date="2021-11" db="EMBL/GenBank/DDBJ databases">
        <title>Streptomyces corallinus and Kineosporia corallina sp. nov., two new coral-derived marine actinobacteria.</title>
        <authorList>
            <person name="Buangrab K."/>
            <person name="Sutthacheep M."/>
            <person name="Yeemin T."/>
            <person name="Harunari E."/>
            <person name="Igarashi Y."/>
            <person name="Sripreechasak P."/>
            <person name="Kanchanasin P."/>
            <person name="Tanasupawat S."/>
            <person name="Phongsopitanun W."/>
        </authorList>
    </citation>
    <scope>NUCLEOTIDE SEQUENCE</scope>
    <source>
        <strain evidence="1">JCM 31032</strain>
    </source>
</reference>
<feature type="non-terminal residue" evidence="1">
    <location>
        <position position="1"/>
    </location>
</feature>
<accession>A0A9X1NI06</accession>
<organism evidence="1 2">
    <name type="scientific">Kineosporia babensis</name>
    <dbReference type="NCBI Taxonomy" id="499548"/>
    <lineage>
        <taxon>Bacteria</taxon>
        <taxon>Bacillati</taxon>
        <taxon>Actinomycetota</taxon>
        <taxon>Actinomycetes</taxon>
        <taxon>Kineosporiales</taxon>
        <taxon>Kineosporiaceae</taxon>
        <taxon>Kineosporia</taxon>
    </lineage>
</organism>
<dbReference type="Proteomes" id="UP001138997">
    <property type="component" value="Unassembled WGS sequence"/>
</dbReference>
<protein>
    <recommendedName>
        <fullName evidence="3">Fic family protein</fullName>
    </recommendedName>
</protein>
<dbReference type="EMBL" id="JAJOMB010000012">
    <property type="protein sequence ID" value="MCD5313473.1"/>
    <property type="molecule type" value="Genomic_DNA"/>
</dbReference>
<keyword evidence="2" id="KW-1185">Reference proteome</keyword>
<dbReference type="AlphaFoldDB" id="A0A9X1NI06"/>
<proteinExistence type="predicted"/>
<name>A0A9X1NI06_9ACTN</name>
<evidence type="ECO:0000313" key="2">
    <source>
        <dbReference type="Proteomes" id="UP001138997"/>
    </source>
</evidence>
<evidence type="ECO:0008006" key="3">
    <source>
        <dbReference type="Google" id="ProtNLM"/>
    </source>
</evidence>